<gene>
    <name evidence="1" type="ORF">S12H4_09655</name>
</gene>
<dbReference type="EMBL" id="BARW01003962">
    <property type="protein sequence ID" value="GAI59174.1"/>
    <property type="molecule type" value="Genomic_DNA"/>
</dbReference>
<feature type="non-terminal residue" evidence="1">
    <location>
        <position position="1"/>
    </location>
</feature>
<protein>
    <submittedName>
        <fullName evidence="1">Uncharacterized protein</fullName>
    </submittedName>
</protein>
<evidence type="ECO:0000313" key="1">
    <source>
        <dbReference type="EMBL" id="GAI59174.1"/>
    </source>
</evidence>
<reference evidence="1" key="1">
    <citation type="journal article" date="2014" name="Front. Microbiol.">
        <title>High frequency of phylogenetically diverse reductive dehalogenase-homologous genes in deep subseafloor sedimentary metagenomes.</title>
        <authorList>
            <person name="Kawai M."/>
            <person name="Futagami T."/>
            <person name="Toyoda A."/>
            <person name="Takaki Y."/>
            <person name="Nishi S."/>
            <person name="Hori S."/>
            <person name="Arai W."/>
            <person name="Tsubouchi T."/>
            <person name="Morono Y."/>
            <person name="Uchiyama I."/>
            <person name="Ito T."/>
            <person name="Fujiyama A."/>
            <person name="Inagaki F."/>
            <person name="Takami H."/>
        </authorList>
    </citation>
    <scope>NUCLEOTIDE SEQUENCE</scope>
    <source>
        <strain evidence="1">Expedition CK06-06</strain>
    </source>
</reference>
<comment type="caution">
    <text evidence="1">The sequence shown here is derived from an EMBL/GenBank/DDBJ whole genome shotgun (WGS) entry which is preliminary data.</text>
</comment>
<accession>X1RUK7</accession>
<name>X1RUK7_9ZZZZ</name>
<dbReference type="AlphaFoldDB" id="X1RUK7"/>
<sequence length="108" mass="12874">LSKLEQYLDKYRLGGLKEQYKFTDLTINGAKYYTMGDIKKIKGVPEKAHYLGDYKYEYTQFLRQDSHLRLGVTRYFVTKEIVKKVEPFYDKGKVLPEGRIERFTLSQF</sequence>
<organism evidence="1">
    <name type="scientific">marine sediment metagenome</name>
    <dbReference type="NCBI Taxonomy" id="412755"/>
    <lineage>
        <taxon>unclassified sequences</taxon>
        <taxon>metagenomes</taxon>
        <taxon>ecological metagenomes</taxon>
    </lineage>
</organism>
<proteinExistence type="predicted"/>